<name>A0A4Y9S2M7_9BURK</name>
<comment type="caution">
    <text evidence="1">The sequence shown here is derived from an EMBL/GenBank/DDBJ whole genome shotgun (WGS) entry which is preliminary data.</text>
</comment>
<dbReference type="RefSeq" id="WP_135208562.1">
    <property type="nucleotide sequence ID" value="NZ_SPVF01000226.1"/>
</dbReference>
<gene>
    <name evidence="1" type="ORF">E4L96_17805</name>
</gene>
<dbReference type="EMBL" id="SPVF01000226">
    <property type="protein sequence ID" value="TFW15612.1"/>
    <property type="molecule type" value="Genomic_DNA"/>
</dbReference>
<dbReference type="Pfam" id="PF14357">
    <property type="entry name" value="DUF4404"/>
    <property type="match status" value="1"/>
</dbReference>
<dbReference type="InterPro" id="IPR025516">
    <property type="entry name" value="DUF4404"/>
</dbReference>
<keyword evidence="2" id="KW-1185">Reference proteome</keyword>
<accession>A0A4Y9S2M7</accession>
<proteinExistence type="predicted"/>
<evidence type="ECO:0000313" key="2">
    <source>
        <dbReference type="Proteomes" id="UP000298438"/>
    </source>
</evidence>
<dbReference type="AlphaFoldDB" id="A0A4Y9S2M7"/>
<dbReference type="OrthoDB" id="8779496at2"/>
<protein>
    <submittedName>
        <fullName evidence="1">DUF4404 family protein</fullName>
    </submittedName>
</protein>
<evidence type="ECO:0000313" key="1">
    <source>
        <dbReference type="EMBL" id="TFW15612.1"/>
    </source>
</evidence>
<organism evidence="1 2">
    <name type="scientific">Zemynaea arenosa</name>
    <dbReference type="NCBI Taxonomy" id="2561931"/>
    <lineage>
        <taxon>Bacteria</taxon>
        <taxon>Pseudomonadati</taxon>
        <taxon>Pseudomonadota</taxon>
        <taxon>Betaproteobacteria</taxon>
        <taxon>Burkholderiales</taxon>
        <taxon>Oxalobacteraceae</taxon>
        <taxon>Telluria group</taxon>
        <taxon>Zemynaea</taxon>
    </lineage>
</organism>
<reference evidence="1 2" key="1">
    <citation type="submission" date="2019-03" db="EMBL/GenBank/DDBJ databases">
        <title>Draft Genome Sequence of Massilia arenosa sp. nov., a Novel Massilia Species Isolated from a Sandy-loam Maize Soil.</title>
        <authorList>
            <person name="Raths R."/>
            <person name="Peta V."/>
            <person name="Bucking H."/>
        </authorList>
    </citation>
    <scope>NUCLEOTIDE SEQUENCE [LARGE SCALE GENOMIC DNA]</scope>
    <source>
        <strain evidence="1 2">MC02</strain>
    </source>
</reference>
<dbReference type="Proteomes" id="UP000298438">
    <property type="component" value="Unassembled WGS sequence"/>
</dbReference>
<sequence>MQEPNSPSDLKAHLENVHADVAATNDVNPELRTLLTQLDGDIHSLLQRRAAETGAGVQTGEEPSHTYGLAERAQEITARFAAEHPRLEPTLRQLSTMLSNMGI</sequence>